<reference evidence="12" key="2">
    <citation type="journal article" date="2023" name="Curr. Microbiol.">
        <title>Granulicatella seriolae sp. nov., a Novel Facultative Anaerobe Isolated from Yellowtail Marine Fish.</title>
        <authorList>
            <person name="Lee M."/>
            <person name="Choi Y.J."/>
            <person name="Farooq A."/>
            <person name="Jeong J.B."/>
            <person name="Jung M.Y."/>
        </authorList>
    </citation>
    <scope>NUCLEOTIDE SEQUENCE</scope>
    <source>
        <strain evidence="12">S8</strain>
    </source>
</reference>
<dbReference type="PANTHER" id="PTHR43553:SF26">
    <property type="entry name" value="ABC TRANSPORTER ATP-BINDING PROTEIN BC_2655-RELATED"/>
    <property type="match status" value="1"/>
</dbReference>
<accession>A0ABT1WMW2</accession>
<evidence type="ECO:0000256" key="3">
    <source>
        <dbReference type="ARBA" id="ARBA00022448"/>
    </source>
</evidence>
<keyword evidence="9" id="KW-0472">Membrane</keyword>
<reference evidence="12" key="3">
    <citation type="journal article" date="2023" name="Microbiol. Resour. Announc.">
        <title>Draft Genome Sequence of Granulicatella sp. Strain S8, Isolated from a Marine Fish, Seriola quinqueradiata.</title>
        <authorList>
            <person name="Lee M."/>
            <person name="Farooq A."/>
            <person name="Jeong J.B."/>
            <person name="Jung M.Y."/>
        </authorList>
    </citation>
    <scope>NUCLEOTIDE SEQUENCE</scope>
    <source>
        <strain evidence="12">S8</strain>
    </source>
</reference>
<sequence length="570" mass="63689">MDKAPIITFDDFSFRYTSQAEPTLKNISLSIYPGEKVLILGPSGSGKSTFAHAINGLIPHAYPGEISGSVVVDGKQVESSSIFELSYSTGTVLQDTDHQFVGLSVAEDLAFSMENGQIALPEMQSRVHKWAEKVHVQDHLTASPYHLSGGQKQRVSMGGVLIDEGSILLFDEPLANLDPRSGQESIELIDDLHRQTKATVLIIEHRLEDVLVAPVDRVLVFSEGRVIADSKPEELLRDGLLPDLGIRQPLYISAMEYAGVDLESVEHLDSLKKVGGPYLKEQMQAWQSTLPQVRQGHFIEPLLEIEDLNFSYSKTGKQILKDIPLTLHKGEMISIVGQNGAGKSTLSKVICGFEKENSGHLIWEGQDFSKLSIKERADHIGYVMQNPNEMITQHLIFDEIALGLRYRGVPEQEIEERVHAILKICGLYPFRTWPIKALSYGQKKRVTIASILVLNPQIIILDEPTAGQDFAHYREMMEFLKRINESGITVVMITHDMHLMLEYTNRTLVMTDGQIIADTSPVKVLTNLSLIEQASLKVTSLFEFAQRLGLSDPVEFTEKFIAFDREVNRS</sequence>
<dbReference type="InterPro" id="IPR050095">
    <property type="entry name" value="ECF_ABC_transporter_ATP-bd"/>
</dbReference>
<gene>
    <name evidence="12" type="ORF">NPA36_02620</name>
</gene>
<evidence type="ECO:0000256" key="5">
    <source>
        <dbReference type="ARBA" id="ARBA00022737"/>
    </source>
</evidence>
<dbReference type="RefSeq" id="WP_256944551.1">
    <property type="nucleotide sequence ID" value="NZ_JANHNZ010000002.1"/>
</dbReference>
<evidence type="ECO:0000256" key="6">
    <source>
        <dbReference type="ARBA" id="ARBA00022741"/>
    </source>
</evidence>
<evidence type="ECO:0000313" key="12">
    <source>
        <dbReference type="EMBL" id="MCQ9209435.1"/>
    </source>
</evidence>
<dbReference type="Gene3D" id="3.40.50.300">
    <property type="entry name" value="P-loop containing nucleotide triphosphate hydrolases"/>
    <property type="match status" value="2"/>
</dbReference>
<dbReference type="PROSITE" id="PS50893">
    <property type="entry name" value="ABC_TRANSPORTER_2"/>
    <property type="match status" value="2"/>
</dbReference>
<evidence type="ECO:0000259" key="11">
    <source>
        <dbReference type="PROSITE" id="PS50893"/>
    </source>
</evidence>
<evidence type="ECO:0000256" key="8">
    <source>
        <dbReference type="ARBA" id="ARBA00022967"/>
    </source>
</evidence>
<evidence type="ECO:0000256" key="9">
    <source>
        <dbReference type="ARBA" id="ARBA00023136"/>
    </source>
</evidence>
<evidence type="ECO:0000256" key="1">
    <source>
        <dbReference type="ARBA" id="ARBA00004202"/>
    </source>
</evidence>
<dbReference type="InterPro" id="IPR003593">
    <property type="entry name" value="AAA+_ATPase"/>
</dbReference>
<protein>
    <submittedName>
        <fullName evidence="12">ABC transporter ATP-binding protein</fullName>
    </submittedName>
</protein>
<keyword evidence="5" id="KW-0677">Repeat</keyword>
<evidence type="ECO:0000256" key="10">
    <source>
        <dbReference type="ARBA" id="ARBA00025157"/>
    </source>
</evidence>
<evidence type="ECO:0000256" key="4">
    <source>
        <dbReference type="ARBA" id="ARBA00022475"/>
    </source>
</evidence>
<dbReference type="PROSITE" id="PS00211">
    <property type="entry name" value="ABC_TRANSPORTER_1"/>
    <property type="match status" value="2"/>
</dbReference>
<keyword evidence="4" id="KW-1003">Cell membrane</keyword>
<dbReference type="EMBL" id="JANHNZ010000002">
    <property type="protein sequence ID" value="MCQ9209435.1"/>
    <property type="molecule type" value="Genomic_DNA"/>
</dbReference>
<keyword evidence="6" id="KW-0547">Nucleotide-binding</keyword>
<evidence type="ECO:0000256" key="7">
    <source>
        <dbReference type="ARBA" id="ARBA00022840"/>
    </source>
</evidence>
<dbReference type="SMART" id="SM00382">
    <property type="entry name" value="AAA"/>
    <property type="match status" value="2"/>
</dbReference>
<feature type="domain" description="ABC transporter" evidence="11">
    <location>
        <begin position="7"/>
        <end position="248"/>
    </location>
</feature>
<evidence type="ECO:0000256" key="2">
    <source>
        <dbReference type="ARBA" id="ARBA00005417"/>
    </source>
</evidence>
<dbReference type="InterPro" id="IPR022216">
    <property type="entry name" value="ABC_Co_transporter"/>
</dbReference>
<dbReference type="Pfam" id="PF12558">
    <property type="entry name" value="DUF3744"/>
    <property type="match status" value="1"/>
</dbReference>
<evidence type="ECO:0000313" key="13">
    <source>
        <dbReference type="Proteomes" id="UP001059480"/>
    </source>
</evidence>
<comment type="similarity">
    <text evidence="2">Belongs to the ABC transporter superfamily.</text>
</comment>
<feature type="domain" description="ABC transporter" evidence="11">
    <location>
        <begin position="303"/>
        <end position="537"/>
    </location>
</feature>
<proteinExistence type="inferred from homology"/>
<dbReference type="PANTHER" id="PTHR43553">
    <property type="entry name" value="HEAVY METAL TRANSPORTER"/>
    <property type="match status" value="1"/>
</dbReference>
<organism evidence="12 13">
    <name type="scientific">Granulicatella seriolae</name>
    <dbReference type="NCBI Taxonomy" id="2967226"/>
    <lineage>
        <taxon>Bacteria</taxon>
        <taxon>Bacillati</taxon>
        <taxon>Bacillota</taxon>
        <taxon>Bacilli</taxon>
        <taxon>Lactobacillales</taxon>
        <taxon>Carnobacteriaceae</taxon>
        <taxon>Granulicatella</taxon>
    </lineage>
</organism>
<dbReference type="Pfam" id="PF00005">
    <property type="entry name" value="ABC_tran"/>
    <property type="match status" value="2"/>
</dbReference>
<keyword evidence="7 12" id="KW-0067">ATP-binding</keyword>
<comment type="caution">
    <text evidence="12">The sequence shown here is derived from an EMBL/GenBank/DDBJ whole genome shotgun (WGS) entry which is preliminary data.</text>
</comment>
<dbReference type="InterPro" id="IPR015856">
    <property type="entry name" value="ABC_transpr_CbiO/EcfA_su"/>
</dbReference>
<comment type="subcellular location">
    <subcellularLocation>
        <location evidence="1">Cell membrane</location>
        <topology evidence="1">Peripheral membrane protein</topology>
    </subcellularLocation>
</comment>
<keyword evidence="13" id="KW-1185">Reference proteome</keyword>
<keyword evidence="3" id="KW-0813">Transport</keyword>
<dbReference type="InterPro" id="IPR003439">
    <property type="entry name" value="ABC_transporter-like_ATP-bd"/>
</dbReference>
<dbReference type="InterPro" id="IPR027417">
    <property type="entry name" value="P-loop_NTPase"/>
</dbReference>
<reference evidence="12" key="1">
    <citation type="submission" date="2022-07" db="EMBL/GenBank/DDBJ databases">
        <authorList>
            <person name="Jung M.-Y."/>
            <person name="Lee M."/>
        </authorList>
    </citation>
    <scope>NUCLEOTIDE SEQUENCE</scope>
    <source>
        <strain evidence="12">S8</strain>
    </source>
</reference>
<keyword evidence="8" id="KW-1278">Translocase</keyword>
<dbReference type="Proteomes" id="UP001059480">
    <property type="component" value="Unassembled WGS sequence"/>
</dbReference>
<dbReference type="InterPro" id="IPR017871">
    <property type="entry name" value="ABC_transporter-like_CS"/>
</dbReference>
<dbReference type="SUPFAM" id="SSF52540">
    <property type="entry name" value="P-loop containing nucleoside triphosphate hydrolases"/>
    <property type="match status" value="2"/>
</dbReference>
<dbReference type="NCBIfam" id="NF010167">
    <property type="entry name" value="PRK13648.1"/>
    <property type="match status" value="2"/>
</dbReference>
<dbReference type="GO" id="GO:0005524">
    <property type="term" value="F:ATP binding"/>
    <property type="evidence" value="ECO:0007669"/>
    <property type="project" value="UniProtKB-KW"/>
</dbReference>
<comment type="function">
    <text evidence="10">Probably part of an ABC transporter complex. Responsible for energy coupling to the transport system.</text>
</comment>
<dbReference type="CDD" id="cd03225">
    <property type="entry name" value="ABC_cobalt_CbiO_domain1"/>
    <property type="match status" value="2"/>
</dbReference>
<name>A0ABT1WMW2_9LACT</name>